<accession>A0A918LN22</accession>
<name>A0A918LN22_9ACTN</name>
<evidence type="ECO:0000313" key="1">
    <source>
        <dbReference type="EMBL" id="GGT24006.1"/>
    </source>
</evidence>
<reference evidence="1" key="2">
    <citation type="submission" date="2020-09" db="EMBL/GenBank/DDBJ databases">
        <authorList>
            <person name="Sun Q."/>
            <person name="Ohkuma M."/>
        </authorList>
    </citation>
    <scope>NUCLEOTIDE SEQUENCE</scope>
    <source>
        <strain evidence="1">JCM 3172</strain>
    </source>
</reference>
<evidence type="ECO:0008006" key="3">
    <source>
        <dbReference type="Google" id="ProtNLM"/>
    </source>
</evidence>
<dbReference type="Proteomes" id="UP000619486">
    <property type="component" value="Unassembled WGS sequence"/>
</dbReference>
<organism evidence="1 2">
    <name type="scientific">Streptomyces purpureus</name>
    <dbReference type="NCBI Taxonomy" id="1951"/>
    <lineage>
        <taxon>Bacteria</taxon>
        <taxon>Bacillati</taxon>
        <taxon>Actinomycetota</taxon>
        <taxon>Actinomycetes</taxon>
        <taxon>Kitasatosporales</taxon>
        <taxon>Streptomycetaceae</taxon>
        <taxon>Streptomyces</taxon>
    </lineage>
</organism>
<dbReference type="EMBL" id="BMQQ01000004">
    <property type="protein sequence ID" value="GGT24006.1"/>
    <property type="molecule type" value="Genomic_DNA"/>
</dbReference>
<dbReference type="Gene3D" id="3.40.50.300">
    <property type="entry name" value="P-loop containing nucleotide triphosphate hydrolases"/>
    <property type="match status" value="1"/>
</dbReference>
<evidence type="ECO:0000313" key="2">
    <source>
        <dbReference type="Proteomes" id="UP000619486"/>
    </source>
</evidence>
<sequence length="250" mass="27265">MARPIPVPAPVTTTTLLEAVWFVFMEVILEPCRQWQGQTMRFEAITWERMAGALAAYVDGLRPGDGGPWLKVGIDGPPAAPGADLAGRLGEALRVRGRSVAVVATEGFLRPASLRFEYGKEDPDTYYSGWFDTGALWREVFAPLEPGGTGRILPDLWDPAADRATRTPYTELPPGGVLVLHGPFLLGHWFPFDLTAHLSLTPAALARRTEHPWTLPAFARYDTETTPATTADILIRADDPSHPAWSGLPG</sequence>
<keyword evidence="2" id="KW-1185">Reference proteome</keyword>
<protein>
    <recommendedName>
        <fullName evidence="3">Uridine kinase</fullName>
    </recommendedName>
</protein>
<proteinExistence type="predicted"/>
<comment type="caution">
    <text evidence="1">The sequence shown here is derived from an EMBL/GenBank/DDBJ whole genome shotgun (WGS) entry which is preliminary data.</text>
</comment>
<reference evidence="1" key="1">
    <citation type="journal article" date="2014" name="Int. J. Syst. Evol. Microbiol.">
        <title>Complete genome sequence of Corynebacterium casei LMG S-19264T (=DSM 44701T), isolated from a smear-ripened cheese.</title>
        <authorList>
            <consortium name="US DOE Joint Genome Institute (JGI-PGF)"/>
            <person name="Walter F."/>
            <person name="Albersmeier A."/>
            <person name="Kalinowski J."/>
            <person name="Ruckert C."/>
        </authorList>
    </citation>
    <scope>NUCLEOTIDE SEQUENCE</scope>
    <source>
        <strain evidence="1">JCM 3172</strain>
    </source>
</reference>
<gene>
    <name evidence="1" type="ORF">GCM10014713_16280</name>
</gene>
<dbReference type="InterPro" id="IPR027417">
    <property type="entry name" value="P-loop_NTPase"/>
</dbReference>
<dbReference type="AlphaFoldDB" id="A0A918LN22"/>